<dbReference type="AlphaFoldDB" id="A0A0W1JEF6"/>
<evidence type="ECO:0000256" key="9">
    <source>
        <dbReference type="ARBA" id="ARBA00038276"/>
    </source>
</evidence>
<reference evidence="11 12" key="1">
    <citation type="submission" date="2015-12" db="EMBL/GenBank/DDBJ databases">
        <title>Draft Genome Sequence of Desulfitobacterium hafniense Strain DH, a Sulfate-reducing Bacterium Isolated from Paddy Soils.</title>
        <authorList>
            <person name="Bao P."/>
            <person name="Zhang X."/>
            <person name="Li G."/>
        </authorList>
    </citation>
    <scope>NUCLEOTIDE SEQUENCE [LARGE SCALE GENOMIC DNA]</scope>
    <source>
        <strain evidence="11 12">DH</strain>
    </source>
</reference>
<keyword evidence="7" id="KW-0067">ATP-binding</keyword>
<evidence type="ECO:0000256" key="7">
    <source>
        <dbReference type="ARBA" id="ARBA00022840"/>
    </source>
</evidence>
<evidence type="ECO:0000259" key="10">
    <source>
        <dbReference type="Pfam" id="PF01909"/>
    </source>
</evidence>
<keyword evidence="3 11" id="KW-0808">Transferase</keyword>
<dbReference type="PANTHER" id="PTHR33571">
    <property type="entry name" value="SSL8005 PROTEIN"/>
    <property type="match status" value="1"/>
</dbReference>
<gene>
    <name evidence="11" type="ORF">AT727_11590</name>
</gene>
<dbReference type="Proteomes" id="UP000054623">
    <property type="component" value="Unassembled WGS sequence"/>
</dbReference>
<evidence type="ECO:0000256" key="2">
    <source>
        <dbReference type="ARBA" id="ARBA00022649"/>
    </source>
</evidence>
<name>A0A0W1JEF6_DESHA</name>
<dbReference type="Gene3D" id="3.30.460.10">
    <property type="entry name" value="Beta Polymerase, domain 2"/>
    <property type="match status" value="1"/>
</dbReference>
<keyword evidence="5" id="KW-0479">Metal-binding</keyword>
<dbReference type="Pfam" id="PF01909">
    <property type="entry name" value="NTP_transf_2"/>
    <property type="match status" value="1"/>
</dbReference>
<evidence type="ECO:0000256" key="5">
    <source>
        <dbReference type="ARBA" id="ARBA00022723"/>
    </source>
</evidence>
<dbReference type="OrthoDB" id="9809668at2"/>
<feature type="domain" description="Polymerase nucleotidyl transferase" evidence="10">
    <location>
        <begin position="11"/>
        <end position="92"/>
    </location>
</feature>
<evidence type="ECO:0000313" key="11">
    <source>
        <dbReference type="EMBL" id="KTE89471.1"/>
    </source>
</evidence>
<dbReference type="RefSeq" id="WP_005809266.1">
    <property type="nucleotide sequence ID" value="NZ_CABKQQ010000019.1"/>
</dbReference>
<dbReference type="GO" id="GO:0016779">
    <property type="term" value="F:nucleotidyltransferase activity"/>
    <property type="evidence" value="ECO:0007669"/>
    <property type="project" value="UniProtKB-KW"/>
</dbReference>
<organism evidence="11 12">
    <name type="scientific">Desulfitobacterium hafniense</name>
    <name type="common">Desulfitobacterium frappieri</name>
    <dbReference type="NCBI Taxonomy" id="49338"/>
    <lineage>
        <taxon>Bacteria</taxon>
        <taxon>Bacillati</taxon>
        <taxon>Bacillota</taxon>
        <taxon>Clostridia</taxon>
        <taxon>Eubacteriales</taxon>
        <taxon>Desulfitobacteriaceae</taxon>
        <taxon>Desulfitobacterium</taxon>
    </lineage>
</organism>
<evidence type="ECO:0000256" key="4">
    <source>
        <dbReference type="ARBA" id="ARBA00022695"/>
    </source>
</evidence>
<dbReference type="PANTHER" id="PTHR33571:SF14">
    <property type="entry name" value="PROTEIN ADENYLYLTRANSFERASE MJ0435-RELATED"/>
    <property type="match status" value="1"/>
</dbReference>
<keyword evidence="2" id="KW-1277">Toxin-antitoxin system</keyword>
<dbReference type="InterPro" id="IPR052038">
    <property type="entry name" value="Type-VII_TA_antitoxin"/>
</dbReference>
<sequence>MLDKNALEARLREYKPILEKRYSVKKIGVFGSYARNEQNEDSDIDLIVEFTRPVGFQFVELKLYLEEILNRKVDLVTPNALKPQIKENILREVSYQ</sequence>
<evidence type="ECO:0000256" key="8">
    <source>
        <dbReference type="ARBA" id="ARBA00022842"/>
    </source>
</evidence>
<keyword evidence="8" id="KW-0460">Magnesium</keyword>
<comment type="cofactor">
    <cofactor evidence="1">
        <name>Mg(2+)</name>
        <dbReference type="ChEBI" id="CHEBI:18420"/>
    </cofactor>
</comment>
<dbReference type="GO" id="GO:0046872">
    <property type="term" value="F:metal ion binding"/>
    <property type="evidence" value="ECO:0007669"/>
    <property type="project" value="UniProtKB-KW"/>
</dbReference>
<accession>A0A0W1JEF6</accession>
<comment type="caution">
    <text evidence="11">The sequence shown here is derived from an EMBL/GenBank/DDBJ whole genome shotgun (WGS) entry which is preliminary data.</text>
</comment>
<evidence type="ECO:0000256" key="3">
    <source>
        <dbReference type="ARBA" id="ARBA00022679"/>
    </source>
</evidence>
<dbReference type="CDD" id="cd05403">
    <property type="entry name" value="NT_KNTase_like"/>
    <property type="match status" value="1"/>
</dbReference>
<evidence type="ECO:0000256" key="1">
    <source>
        <dbReference type="ARBA" id="ARBA00001946"/>
    </source>
</evidence>
<evidence type="ECO:0000313" key="12">
    <source>
        <dbReference type="Proteomes" id="UP000054623"/>
    </source>
</evidence>
<dbReference type="EMBL" id="LOCK01000072">
    <property type="protein sequence ID" value="KTE89471.1"/>
    <property type="molecule type" value="Genomic_DNA"/>
</dbReference>
<protein>
    <submittedName>
        <fullName evidence="11">Nucleotidyltransferase</fullName>
    </submittedName>
</protein>
<dbReference type="SUPFAM" id="SSF81301">
    <property type="entry name" value="Nucleotidyltransferase"/>
    <property type="match status" value="1"/>
</dbReference>
<evidence type="ECO:0000256" key="6">
    <source>
        <dbReference type="ARBA" id="ARBA00022741"/>
    </source>
</evidence>
<comment type="similarity">
    <text evidence="9">Belongs to the MntA antitoxin family.</text>
</comment>
<dbReference type="GO" id="GO:0005524">
    <property type="term" value="F:ATP binding"/>
    <property type="evidence" value="ECO:0007669"/>
    <property type="project" value="UniProtKB-KW"/>
</dbReference>
<dbReference type="InterPro" id="IPR043519">
    <property type="entry name" value="NT_sf"/>
</dbReference>
<dbReference type="InterPro" id="IPR002934">
    <property type="entry name" value="Polymerase_NTP_transf_dom"/>
</dbReference>
<keyword evidence="6" id="KW-0547">Nucleotide-binding</keyword>
<keyword evidence="4" id="KW-0548">Nucleotidyltransferase</keyword>
<proteinExistence type="inferred from homology"/>